<organism evidence="1 2">
    <name type="scientific">Cohnella fermenti</name>
    <dbReference type="NCBI Taxonomy" id="2565925"/>
    <lineage>
        <taxon>Bacteria</taxon>
        <taxon>Bacillati</taxon>
        <taxon>Bacillota</taxon>
        <taxon>Bacilli</taxon>
        <taxon>Bacillales</taxon>
        <taxon>Paenibacillaceae</taxon>
        <taxon>Cohnella</taxon>
    </lineage>
</organism>
<evidence type="ECO:0000313" key="1">
    <source>
        <dbReference type="EMBL" id="THF83298.1"/>
    </source>
</evidence>
<sequence>MKRLTGRQLAYLAAGAALLLILAWSGWRIAQIRHAEAGPAEPIAVPADAVLFKPELPQEAGFRKAAESAELTLLVDPATAHFQVVSKSTGLIWRSYPEPEEWAQETIGGVWKNNLLSPIIVEYANLSNYKSASKTVGLADEGGYVDNLETKEDGFSGTFVLPKGGFKIPFEVTLKDDYVETTLLEDGLREGDNSLLNVKLYPLFGGQTTEGQDGYLFVPDGSGALIRFKQDRVLEQSTYNYNIYGGDPAFYQSDPNRQRIALPVFGLKSGDRGFVSIVTEGAAYASVFAAPSGSLGSFNWIAAEWQYRKRFFQSVSRKTDAGFFTYGKERFELPRRTVRYYPLGGEDSDYVGMAGVYRSYLVDEQKVTGLTGDSADIPLYVDLIGADVRKGLLIDEYVTATTTADAKKLLQNIVDQGIRRVVVQYAGWQQDGYSEQGGYFPVDSRIGGDDGMRSFIEFAHAYGIPVYLTADYTINNNGEDGYWYRRDGARSLSGEVQELYEGTTRVSAGFYRKTIASDLQKYARLGADGIRFEGGIGSQLVTDYNSRYGGSRADAIAIQREVLEQTKTTLGSVAVSSANAYAFDLIDHVPLLAAGDSYDLYTDDAVPFAQIVLHGLLPYTSQWSNLRNESHTDFLQMIEYGAYPSYVLSAAPSDRLKNVYSAWYYSMNAEDWLPSLAEEYRKANEALAPVQAKRIVGHRKLAPQVSETTYEGGYRIIVNYGEQAYDEGRLHVPAQDFVAVTGGEAS</sequence>
<proteinExistence type="predicted"/>
<dbReference type="RefSeq" id="WP_136368778.1">
    <property type="nucleotide sequence ID" value="NZ_SSOB01000005.1"/>
</dbReference>
<reference evidence="1 2" key="1">
    <citation type="submission" date="2019-04" db="EMBL/GenBank/DDBJ databases">
        <title>Cohnella sp. nov. isolated from preserved vegetables.</title>
        <authorList>
            <person name="Lin S.-Y."/>
            <person name="Hung M.-H."/>
            <person name="Young C.-C."/>
        </authorList>
    </citation>
    <scope>NUCLEOTIDE SEQUENCE [LARGE SCALE GENOMIC DNA]</scope>
    <source>
        <strain evidence="1 2">CC-MHH1044</strain>
    </source>
</reference>
<dbReference type="InterPro" id="IPR017853">
    <property type="entry name" value="GH"/>
</dbReference>
<dbReference type="AlphaFoldDB" id="A0A4S4C6R5"/>
<dbReference type="Gene3D" id="3.20.20.80">
    <property type="entry name" value="Glycosidases"/>
    <property type="match status" value="1"/>
</dbReference>
<name>A0A4S4C6R5_9BACL</name>
<evidence type="ECO:0000313" key="2">
    <source>
        <dbReference type="Proteomes" id="UP000310636"/>
    </source>
</evidence>
<dbReference type="OrthoDB" id="9793135at2"/>
<comment type="caution">
    <text evidence="1">The sequence shown here is derived from an EMBL/GenBank/DDBJ whole genome shotgun (WGS) entry which is preliminary data.</text>
</comment>
<dbReference type="SUPFAM" id="SSF51445">
    <property type="entry name" value="(Trans)glycosidases"/>
    <property type="match status" value="1"/>
</dbReference>
<protein>
    <submittedName>
        <fullName evidence="1">Uncharacterized protein</fullName>
    </submittedName>
</protein>
<accession>A0A4S4C6R5</accession>
<dbReference type="Pfam" id="PF18952">
    <property type="entry name" value="DUF5696"/>
    <property type="match status" value="1"/>
</dbReference>
<gene>
    <name evidence="1" type="ORF">E6C55_05445</name>
</gene>
<dbReference type="EMBL" id="SSOB01000005">
    <property type="protein sequence ID" value="THF83298.1"/>
    <property type="molecule type" value="Genomic_DNA"/>
</dbReference>
<dbReference type="Proteomes" id="UP000310636">
    <property type="component" value="Unassembled WGS sequence"/>
</dbReference>
<dbReference type="InterPro" id="IPR043751">
    <property type="entry name" value="DUF5696"/>
</dbReference>
<keyword evidence="2" id="KW-1185">Reference proteome</keyword>